<keyword evidence="1" id="KW-0472">Membrane</keyword>
<dbReference type="EMBL" id="VZUQ01000071">
    <property type="protein sequence ID" value="KAB1179431.1"/>
    <property type="molecule type" value="Genomic_DNA"/>
</dbReference>
<evidence type="ECO:0000313" key="4">
    <source>
        <dbReference type="Proteomes" id="UP000480943"/>
    </source>
</evidence>
<dbReference type="Pfam" id="PF11168">
    <property type="entry name" value="DUF2955"/>
    <property type="match status" value="1"/>
</dbReference>
<feature type="transmembrane region" description="Helical" evidence="1">
    <location>
        <begin position="9"/>
        <end position="26"/>
    </location>
</feature>
<evidence type="ECO:0000313" key="5">
    <source>
        <dbReference type="Proteomes" id="UP000533429"/>
    </source>
</evidence>
<gene>
    <name evidence="2" type="ORF">F6450_13775</name>
    <name evidence="3" type="ORF">HWA77_10930</name>
</gene>
<dbReference type="Proteomes" id="UP000480943">
    <property type="component" value="Unassembled WGS sequence"/>
</dbReference>
<feature type="transmembrane region" description="Helical" evidence="1">
    <location>
        <begin position="74"/>
        <end position="92"/>
    </location>
</feature>
<keyword evidence="1" id="KW-0812">Transmembrane</keyword>
<proteinExistence type="predicted"/>
<reference evidence="2 4" key="1">
    <citation type="submission" date="2019-09" db="EMBL/GenBank/DDBJ databases">
        <title>Photobacterium damselae subsp. damselae CDC-2227-81, a human clinical isolate.</title>
        <authorList>
            <person name="Osorio C.R."/>
        </authorList>
    </citation>
    <scope>NUCLEOTIDE SEQUENCE [LARGE SCALE GENOMIC DNA]</scope>
    <source>
        <strain evidence="2 4">CDC-2227-81</strain>
    </source>
</reference>
<feature type="transmembrane region" description="Helical" evidence="1">
    <location>
        <begin position="132"/>
        <end position="152"/>
    </location>
</feature>
<dbReference type="InterPro" id="IPR022604">
    <property type="entry name" value="DUF2955"/>
</dbReference>
<name>A0A850QQ25_PHODD</name>
<protein>
    <submittedName>
        <fullName evidence="3">DUF2955 domain-containing protein</fullName>
    </submittedName>
</protein>
<reference evidence="3 5" key="2">
    <citation type="submission" date="2020-06" db="EMBL/GenBank/DDBJ databases">
        <title>Photobacterium damselae subsp. damselae comparative genomics.</title>
        <authorList>
            <person name="Osorio C.R."/>
        </authorList>
    </citation>
    <scope>NUCLEOTIDE SEQUENCE [LARGE SCALE GENOMIC DNA]</scope>
    <source>
        <strain evidence="3 5">TW250/03</strain>
    </source>
</reference>
<dbReference type="RefSeq" id="WP_115059671.1">
    <property type="nucleotide sequence ID" value="NZ_CP090495.1"/>
</dbReference>
<feature type="transmembrane region" description="Helical" evidence="1">
    <location>
        <begin position="249"/>
        <end position="265"/>
    </location>
</feature>
<evidence type="ECO:0000256" key="1">
    <source>
        <dbReference type="SAM" id="Phobius"/>
    </source>
</evidence>
<feature type="transmembrane region" description="Helical" evidence="1">
    <location>
        <begin position="104"/>
        <end position="120"/>
    </location>
</feature>
<dbReference type="EMBL" id="JABXOR010000680">
    <property type="protein sequence ID" value="NVP00726.1"/>
    <property type="molecule type" value="Genomic_DNA"/>
</dbReference>
<feature type="transmembrane region" description="Helical" evidence="1">
    <location>
        <begin position="222"/>
        <end position="243"/>
    </location>
</feature>
<feature type="transmembrane region" description="Helical" evidence="1">
    <location>
        <begin position="272"/>
        <end position="292"/>
    </location>
</feature>
<dbReference type="AlphaFoldDB" id="A0A850QQ25"/>
<feature type="transmembrane region" description="Helical" evidence="1">
    <location>
        <begin position="181"/>
        <end position="210"/>
    </location>
</feature>
<evidence type="ECO:0000313" key="2">
    <source>
        <dbReference type="EMBL" id="KAB1179431.1"/>
    </source>
</evidence>
<keyword evidence="1" id="KW-1133">Transmembrane helix</keyword>
<organism evidence="3 5">
    <name type="scientific">Photobacterium damselae subsp. damselae</name>
    <name type="common">Listonella damsela</name>
    <dbReference type="NCBI Taxonomy" id="85581"/>
    <lineage>
        <taxon>Bacteria</taxon>
        <taxon>Pseudomonadati</taxon>
        <taxon>Pseudomonadota</taxon>
        <taxon>Gammaproteobacteria</taxon>
        <taxon>Vibrionales</taxon>
        <taxon>Vibrionaceae</taxon>
        <taxon>Photobacterium</taxon>
    </lineage>
</organism>
<feature type="transmembrane region" description="Helical" evidence="1">
    <location>
        <begin position="304"/>
        <end position="324"/>
    </location>
</feature>
<evidence type="ECO:0000313" key="3">
    <source>
        <dbReference type="EMBL" id="NVP00726.1"/>
    </source>
</evidence>
<dbReference type="Proteomes" id="UP000533429">
    <property type="component" value="Unassembled WGS sequence"/>
</dbReference>
<feature type="transmembrane region" description="Helical" evidence="1">
    <location>
        <begin position="32"/>
        <end position="62"/>
    </location>
</feature>
<comment type="caution">
    <text evidence="3">The sequence shown here is derived from an EMBL/GenBank/DDBJ whole genome shotgun (WGS) entry which is preliminary data.</text>
</comment>
<accession>A0A850QQ25</accession>
<sequence>MYRSPGNALIRVTVFPILLLFWQYYFGTDIPLLGPALCAVFLCTSLEPPPLIMVLLMSGVLFATAWTQAVISNILYDVPIVYYIAIFVVFYWCMVRIKENPQDLIATLLIVSTSMVAVFSRQKGIDVSDIPWALLKNILIAGFTAYLGYLLVPGGSAIAPPPETVDRQATHTRVWHLLLKALVVTLTLIISINLNLAQSTIITVVVALVIKDPDPSIGHNYGVRRLLVTYAGFLYALPILAVNLLHTNLFGQLAVTVIFSLLMGIDAVSKKVSYNSLQLLFSGFVVLIFYGLTQSSDNAFMQDMVRFFSILAAVFIGTLALIILEPSSKSKTE</sequence>